<dbReference type="PANTHER" id="PTHR45766">
    <property type="entry name" value="DNA ANNEALING HELICASE AND ENDONUCLEASE ZRANB3 FAMILY MEMBER"/>
    <property type="match status" value="1"/>
</dbReference>
<dbReference type="GO" id="GO:0004519">
    <property type="term" value="F:endonuclease activity"/>
    <property type="evidence" value="ECO:0007669"/>
    <property type="project" value="UniProtKB-KW"/>
</dbReference>
<dbReference type="Gene3D" id="3.30.870.10">
    <property type="entry name" value="Endonuclease Chain A"/>
    <property type="match status" value="1"/>
</dbReference>
<dbReference type="PROSITE" id="PS51194">
    <property type="entry name" value="HELICASE_CTER"/>
    <property type="match status" value="1"/>
</dbReference>
<name>A0A839HKI1_9GAMM</name>
<keyword evidence="2" id="KW-0067">ATP-binding</keyword>
<dbReference type="InterPro" id="IPR001650">
    <property type="entry name" value="Helicase_C-like"/>
</dbReference>
<dbReference type="CDD" id="cd18793">
    <property type="entry name" value="SF2_C_SNF"/>
    <property type="match status" value="1"/>
</dbReference>
<keyword evidence="6" id="KW-1185">Reference proteome</keyword>
<dbReference type="InterPro" id="IPR038718">
    <property type="entry name" value="SNF2-like_sf"/>
</dbReference>
<dbReference type="SMART" id="SM00487">
    <property type="entry name" value="DEXDc"/>
    <property type="match status" value="1"/>
</dbReference>
<dbReference type="InterPro" id="IPR025202">
    <property type="entry name" value="PLD-like_dom"/>
</dbReference>
<evidence type="ECO:0000313" key="6">
    <source>
        <dbReference type="Proteomes" id="UP000548632"/>
    </source>
</evidence>
<evidence type="ECO:0000259" key="4">
    <source>
        <dbReference type="PROSITE" id="PS51194"/>
    </source>
</evidence>
<dbReference type="InterPro" id="IPR027417">
    <property type="entry name" value="P-loop_NTPase"/>
</dbReference>
<dbReference type="PROSITE" id="PS51192">
    <property type="entry name" value="HELICASE_ATP_BIND_1"/>
    <property type="match status" value="1"/>
</dbReference>
<protein>
    <submittedName>
        <fullName evidence="5">NgoFVII family restriction endonuclease</fullName>
    </submittedName>
</protein>
<dbReference type="Gene3D" id="3.40.50.300">
    <property type="entry name" value="P-loop containing nucleotide triphosphate hydrolases"/>
    <property type="match status" value="1"/>
</dbReference>
<feature type="domain" description="Helicase ATP-binding" evidence="3">
    <location>
        <begin position="272"/>
        <end position="409"/>
    </location>
</feature>
<dbReference type="GO" id="GO:0005524">
    <property type="term" value="F:ATP binding"/>
    <property type="evidence" value="ECO:0007669"/>
    <property type="project" value="InterPro"/>
</dbReference>
<sequence>MPRIFDNINQDLLTALLETLRVGHSADLCVGYFNLRGWQPLGDVIEAWRGGDGQCCRVLIGMMAGAASDELRTALRQQMSAKPNKLQLDNATVKRDTQQMAAAFRDQLLFRAPTAADHATLQQLARQLTAGQVRIKLHLAYPLHAKLYLIHRHDANNPLTGFVGSSNLTVAGLQRQGELNLDVLEHDACRKLATWFEERWTDRSCVDISATLAQIIDESWAGARSVPPFHVYLKMAWLLSADVRAGLAEFHLPAPFATELFEFQQAAVKIAARYLNERGGVLLGDVVGLGKSLMATALVKLFENDHGWATLIICPKNLVGMWQKNYVDRYELNARVLSLSRVPRDLPERRYRLVLIDESHNLRNTDGKRRQALRDYITANDSYVILLSATPYNKNYQDLAAQLGLFIREDADVGMRPERLLAEMGGEAAFVAKHQCAVRSLAAFEKSDYPDDWRDLMRRYLVRRTRSFIMQHYAERESDGRAFLRFADGQKSYFPQRQPRNVTFDIRPDDPYAQLYAPEVVATLNQLHLPRYGLGKYLQPLPAHLTDEQQQITKNLTRAGTRLIGFCRTNLLKRLESAGAVFLQSLERHILRNFSVLHALEQGLDIPIGTQDAALLLDLDADFDTLAGDAAADAGAADDAVLDTDAAAQLTHTEAAYRTRAAQQDTHYRTQYRNRFRWLPAHLFTDQLAKDLLADARALLAVLARCGTWQATADAKLAKLHALVTVTHPTDKVLIFTQFADTAEYLAAELQTRGVAQVAVITGHRANATSLVQRFAPVANHQRAAVAAADEVRVLITTDVLSEGQNLQDCAIVVNYDLPWAIIRLIQRVGRVDRIGQRAAVICCYSFMPAAGVEALLQLRQRVLSRLRDNAEVVGSDEVFFDDAAQIQQWHDLYTESGRALEDVGTDDDVDLASYAYQIWHNATAADPSLVAKIEQLPEMAAATKSQPAHRPTADGVVLYLETPQGNELLARVDAHGRVISYSQLANLQAAACRADTTALALHPHHHALVTQGIAATVAEEQRSTGALGHVQGARRQAYERLKVYQKHHRQRRDLIPLLDEMLTILYRYPLTAHAKTTVKRQLRYRIGDEAFIALLIKLYQERRLCVISNTADQSDAPRLRCSLGIWAE</sequence>
<proteinExistence type="predicted"/>
<evidence type="ECO:0000256" key="1">
    <source>
        <dbReference type="ARBA" id="ARBA00022801"/>
    </source>
</evidence>
<evidence type="ECO:0000259" key="3">
    <source>
        <dbReference type="PROSITE" id="PS51192"/>
    </source>
</evidence>
<organism evidence="5 6">
    <name type="scientific">Thiospirillum jenense</name>
    <dbReference type="NCBI Taxonomy" id="1653858"/>
    <lineage>
        <taxon>Bacteria</taxon>
        <taxon>Pseudomonadati</taxon>
        <taxon>Pseudomonadota</taxon>
        <taxon>Gammaproteobacteria</taxon>
        <taxon>Chromatiales</taxon>
        <taxon>Chromatiaceae</taxon>
        <taxon>Thiospirillum</taxon>
    </lineage>
</organism>
<dbReference type="InterPro" id="IPR049730">
    <property type="entry name" value="SNF2/RAD54-like_C"/>
</dbReference>
<comment type="caution">
    <text evidence="5">The sequence shown here is derived from an EMBL/GenBank/DDBJ whole genome shotgun (WGS) entry which is preliminary data.</text>
</comment>
<dbReference type="SUPFAM" id="SSF56024">
    <property type="entry name" value="Phospholipase D/nuclease"/>
    <property type="match status" value="1"/>
</dbReference>
<dbReference type="InterPro" id="IPR014001">
    <property type="entry name" value="Helicase_ATP-bd"/>
</dbReference>
<dbReference type="EMBL" id="JABVCQ010000053">
    <property type="protein sequence ID" value="MBB1127346.1"/>
    <property type="molecule type" value="Genomic_DNA"/>
</dbReference>
<keyword evidence="5" id="KW-0540">Nuclease</keyword>
<keyword evidence="2" id="KW-0547">Nucleotide-binding</keyword>
<gene>
    <name evidence="5" type="ORF">HUK38_14125</name>
</gene>
<dbReference type="Pfam" id="PF00176">
    <property type="entry name" value="SNF2-rel_dom"/>
    <property type="match status" value="2"/>
</dbReference>
<dbReference type="Pfam" id="PF13091">
    <property type="entry name" value="PLDc_2"/>
    <property type="match status" value="1"/>
</dbReference>
<dbReference type="Pfam" id="PF00271">
    <property type="entry name" value="Helicase_C"/>
    <property type="match status" value="1"/>
</dbReference>
<dbReference type="GO" id="GO:0004386">
    <property type="term" value="F:helicase activity"/>
    <property type="evidence" value="ECO:0007669"/>
    <property type="project" value="UniProtKB-KW"/>
</dbReference>
<dbReference type="InterPro" id="IPR000330">
    <property type="entry name" value="SNF2_N"/>
</dbReference>
<dbReference type="PANTHER" id="PTHR45766:SF6">
    <property type="entry name" value="SWI_SNF-RELATED MATRIX-ASSOCIATED ACTIN-DEPENDENT REGULATOR OF CHROMATIN SUBFAMILY A-LIKE PROTEIN 1"/>
    <property type="match status" value="1"/>
</dbReference>
<dbReference type="Gene3D" id="3.40.50.10810">
    <property type="entry name" value="Tandem AAA-ATPase domain"/>
    <property type="match status" value="2"/>
</dbReference>
<keyword evidence="5" id="KW-0255">Endonuclease</keyword>
<dbReference type="GO" id="GO:0016787">
    <property type="term" value="F:hydrolase activity"/>
    <property type="evidence" value="ECO:0007669"/>
    <property type="project" value="UniProtKB-KW"/>
</dbReference>
<feature type="domain" description="Helicase C-terminal" evidence="4">
    <location>
        <begin position="719"/>
        <end position="887"/>
    </location>
</feature>
<keyword evidence="2" id="KW-0347">Helicase</keyword>
<accession>A0A839HKI1</accession>
<dbReference type="Proteomes" id="UP000548632">
    <property type="component" value="Unassembled WGS sequence"/>
</dbReference>
<keyword evidence="1" id="KW-0378">Hydrolase</keyword>
<evidence type="ECO:0000313" key="5">
    <source>
        <dbReference type="EMBL" id="MBB1127346.1"/>
    </source>
</evidence>
<reference evidence="5 6" key="1">
    <citation type="journal article" date="2020" name="Arch. Microbiol.">
        <title>The genome sequence of the giant phototrophic gammaproteobacterium Thiospirillum jenense gives insight into its physiological properties and phylogenetic relationships.</title>
        <authorList>
            <person name="Imhoff J.F."/>
            <person name="Meyer T.E."/>
            <person name="Kyndt J.A."/>
        </authorList>
    </citation>
    <scope>NUCLEOTIDE SEQUENCE [LARGE SCALE GENOMIC DNA]</scope>
    <source>
        <strain evidence="5 6">DSM 216</strain>
    </source>
</reference>
<dbReference type="CDD" id="cd09178">
    <property type="entry name" value="PLDc_N_Snf2_like"/>
    <property type="match status" value="1"/>
</dbReference>
<dbReference type="SUPFAM" id="SSF52540">
    <property type="entry name" value="P-loop containing nucleoside triphosphate hydrolases"/>
    <property type="match status" value="1"/>
</dbReference>
<dbReference type="AlphaFoldDB" id="A0A839HKI1"/>
<evidence type="ECO:0000256" key="2">
    <source>
        <dbReference type="ARBA" id="ARBA00022806"/>
    </source>
</evidence>
<dbReference type="SMART" id="SM00490">
    <property type="entry name" value="HELICc"/>
    <property type="match status" value="1"/>
</dbReference>